<dbReference type="EMBL" id="BOPZ01000006">
    <property type="protein sequence ID" value="GIM28364.1"/>
    <property type="molecule type" value="Genomic_DNA"/>
</dbReference>
<protein>
    <submittedName>
        <fullName evidence="1">Uncharacterized protein</fullName>
    </submittedName>
</protein>
<organism evidence="1 2">
    <name type="scientific">Clostridium polyendosporum</name>
    <dbReference type="NCBI Taxonomy" id="69208"/>
    <lineage>
        <taxon>Bacteria</taxon>
        <taxon>Bacillati</taxon>
        <taxon>Bacillota</taxon>
        <taxon>Clostridia</taxon>
        <taxon>Eubacteriales</taxon>
        <taxon>Clostridiaceae</taxon>
        <taxon>Clostridium</taxon>
    </lineage>
</organism>
<comment type="caution">
    <text evidence="1">The sequence shown here is derived from an EMBL/GenBank/DDBJ whole genome shotgun (WGS) entry which is preliminary data.</text>
</comment>
<evidence type="ECO:0000313" key="2">
    <source>
        <dbReference type="Proteomes" id="UP000679179"/>
    </source>
</evidence>
<dbReference type="AlphaFoldDB" id="A0A919VDT1"/>
<reference evidence="1" key="1">
    <citation type="submission" date="2021-03" db="EMBL/GenBank/DDBJ databases">
        <title>Taxonomic study of Clostridium polyendosporum from meadow-gley soil under rice.</title>
        <authorList>
            <person name="Kobayashi H."/>
            <person name="Tanizawa Y."/>
            <person name="Yagura M."/>
        </authorList>
    </citation>
    <scope>NUCLEOTIDE SEQUENCE</scope>
    <source>
        <strain evidence="1">JCM 30710</strain>
    </source>
</reference>
<name>A0A919VDT1_9CLOT</name>
<accession>A0A919VDT1</accession>
<gene>
    <name evidence="1" type="ORF">CPJCM30710_10300</name>
</gene>
<sequence length="97" mass="10694">MAHRLNLGQCKLLFVIGIRNGCSMCISRCPSYGPRISVSERAGVQDVQEKRNGDQLDAFNESCKLEKDTLSENIVKELDEKGVVILKIPTGKLAMVS</sequence>
<dbReference type="Proteomes" id="UP000679179">
    <property type="component" value="Unassembled WGS sequence"/>
</dbReference>
<keyword evidence="2" id="KW-1185">Reference proteome</keyword>
<evidence type="ECO:0000313" key="1">
    <source>
        <dbReference type="EMBL" id="GIM28364.1"/>
    </source>
</evidence>
<proteinExistence type="predicted"/>